<dbReference type="EMBL" id="BSYO01000041">
    <property type="protein sequence ID" value="GMH31836.1"/>
    <property type="molecule type" value="Genomic_DNA"/>
</dbReference>
<evidence type="ECO:0000313" key="2">
    <source>
        <dbReference type="Proteomes" id="UP001279734"/>
    </source>
</evidence>
<protein>
    <submittedName>
        <fullName evidence="1">Uncharacterized protein</fullName>
    </submittedName>
</protein>
<dbReference type="Proteomes" id="UP001279734">
    <property type="component" value="Unassembled WGS sequence"/>
</dbReference>
<organism evidence="1 2">
    <name type="scientific">Nepenthes gracilis</name>
    <name type="common">Slender pitcher plant</name>
    <dbReference type="NCBI Taxonomy" id="150966"/>
    <lineage>
        <taxon>Eukaryota</taxon>
        <taxon>Viridiplantae</taxon>
        <taxon>Streptophyta</taxon>
        <taxon>Embryophyta</taxon>
        <taxon>Tracheophyta</taxon>
        <taxon>Spermatophyta</taxon>
        <taxon>Magnoliopsida</taxon>
        <taxon>eudicotyledons</taxon>
        <taxon>Gunneridae</taxon>
        <taxon>Pentapetalae</taxon>
        <taxon>Caryophyllales</taxon>
        <taxon>Nepenthaceae</taxon>
        <taxon>Nepenthes</taxon>
    </lineage>
</organism>
<name>A0AAD3TMD9_NEPGR</name>
<keyword evidence="2" id="KW-1185">Reference proteome</keyword>
<sequence>MDGLSSVDWLIRLMGSVGLQVKVWVGLVCPVRMAGLVDLEEKTLLGQPDIALTNSRLKPTILLLPPLLYRFAIASMAGLQGEVFGRYGGQSRFAGISSVDRHSALLQVSIQSLRVRIPFE</sequence>
<comment type="caution">
    <text evidence="1">The sequence shown here is derived from an EMBL/GenBank/DDBJ whole genome shotgun (WGS) entry which is preliminary data.</text>
</comment>
<gene>
    <name evidence="1" type="ORF">Nepgr_033680</name>
</gene>
<evidence type="ECO:0000313" key="1">
    <source>
        <dbReference type="EMBL" id="GMH31836.1"/>
    </source>
</evidence>
<accession>A0AAD3TMD9</accession>
<dbReference type="AlphaFoldDB" id="A0AAD3TMD9"/>
<proteinExistence type="predicted"/>
<reference evidence="1" key="1">
    <citation type="submission" date="2023-05" db="EMBL/GenBank/DDBJ databases">
        <title>Nepenthes gracilis genome sequencing.</title>
        <authorList>
            <person name="Fukushima K."/>
        </authorList>
    </citation>
    <scope>NUCLEOTIDE SEQUENCE</scope>
    <source>
        <strain evidence="1">SING2019-196</strain>
    </source>
</reference>